<evidence type="ECO:0000313" key="3">
    <source>
        <dbReference type="Proteomes" id="UP000030689"/>
    </source>
</evidence>
<feature type="region of interest" description="Disordered" evidence="1">
    <location>
        <begin position="32"/>
        <end position="51"/>
    </location>
</feature>
<dbReference type="EMBL" id="KI517464">
    <property type="protein sequence ID" value="ESQ41419.1"/>
    <property type="molecule type" value="Genomic_DNA"/>
</dbReference>
<organism evidence="2 3">
    <name type="scientific">Eutrema salsugineum</name>
    <name type="common">Saltwater cress</name>
    <name type="synonym">Sisymbrium salsugineum</name>
    <dbReference type="NCBI Taxonomy" id="72664"/>
    <lineage>
        <taxon>Eukaryota</taxon>
        <taxon>Viridiplantae</taxon>
        <taxon>Streptophyta</taxon>
        <taxon>Embryophyta</taxon>
        <taxon>Tracheophyta</taxon>
        <taxon>Spermatophyta</taxon>
        <taxon>Magnoliopsida</taxon>
        <taxon>eudicotyledons</taxon>
        <taxon>Gunneridae</taxon>
        <taxon>Pentapetalae</taxon>
        <taxon>rosids</taxon>
        <taxon>malvids</taxon>
        <taxon>Brassicales</taxon>
        <taxon>Brassicaceae</taxon>
        <taxon>Eutremeae</taxon>
        <taxon>Eutrema</taxon>
    </lineage>
</organism>
<gene>
    <name evidence="2" type="ORF">EUTSA_v10015235mg</name>
</gene>
<keyword evidence="3" id="KW-1185">Reference proteome</keyword>
<proteinExistence type="predicted"/>
<dbReference type="Gramene" id="ESQ41420">
    <property type="protein sequence ID" value="ESQ41420"/>
    <property type="gene ID" value="EUTSA_v10015235mg"/>
</dbReference>
<reference evidence="2 3" key="1">
    <citation type="journal article" date="2013" name="Front. Plant Sci.">
        <title>The Reference Genome of the Halophytic Plant Eutrema salsugineum.</title>
        <authorList>
            <person name="Yang R."/>
            <person name="Jarvis D.E."/>
            <person name="Chen H."/>
            <person name="Beilstein M.A."/>
            <person name="Grimwood J."/>
            <person name="Jenkins J."/>
            <person name="Shu S."/>
            <person name="Prochnik S."/>
            <person name="Xin M."/>
            <person name="Ma C."/>
            <person name="Schmutz J."/>
            <person name="Wing R.A."/>
            <person name="Mitchell-Olds T."/>
            <person name="Schumaker K.S."/>
            <person name="Wang X."/>
        </authorList>
    </citation>
    <scope>NUCLEOTIDE SEQUENCE [LARGE SCALE GENOMIC DNA]</scope>
</reference>
<dbReference type="KEGG" id="eus:EUTSA_v10015235mg"/>
<name>V4LCI0_EUTSA</name>
<dbReference type="EMBL" id="KI517464">
    <property type="protein sequence ID" value="ESQ41420.1"/>
    <property type="molecule type" value="Genomic_DNA"/>
</dbReference>
<dbReference type="AlphaFoldDB" id="V4LCI0"/>
<accession>V4LCI0</accession>
<dbReference type="Proteomes" id="UP000030689">
    <property type="component" value="Unassembled WGS sequence"/>
</dbReference>
<evidence type="ECO:0000256" key="1">
    <source>
        <dbReference type="SAM" id="MobiDB-lite"/>
    </source>
</evidence>
<protein>
    <submittedName>
        <fullName evidence="2">Uncharacterized protein</fullName>
    </submittedName>
</protein>
<dbReference type="Gramene" id="ESQ41419">
    <property type="protein sequence ID" value="ESQ41419"/>
    <property type="gene ID" value="EUTSA_v10015235mg"/>
</dbReference>
<evidence type="ECO:0000313" key="2">
    <source>
        <dbReference type="EMBL" id="ESQ41419.1"/>
    </source>
</evidence>
<sequence length="51" mass="5698">MKKETNNEFIKCCNVISYVSETIVTCERKANLTKEAESSGTSELPGEEEAR</sequence>